<dbReference type="AlphaFoldDB" id="B8B040"/>
<dbReference type="Gramene" id="BGIOSGA018412-TA">
    <property type="protein sequence ID" value="BGIOSGA018412-PA"/>
    <property type="gene ID" value="BGIOSGA018412"/>
</dbReference>
<evidence type="ECO:0000313" key="3">
    <source>
        <dbReference type="Proteomes" id="UP000007015"/>
    </source>
</evidence>
<dbReference type="EMBL" id="CM000130">
    <property type="protein sequence ID" value="EEC78866.1"/>
    <property type="molecule type" value="Genomic_DNA"/>
</dbReference>
<sequence>MAPTSSPSTPSPNHVAKLSANSAAYRQHDEQSGAKKAAWVVSPNGQVKREKAVEAARGEGAAAGAGEEEEKRIDLAVLRCPICLLPSCSSNPSDILLLVVVLSFDS</sequence>
<gene>
    <name evidence="2" type="ORF">OsI_19222</name>
</gene>
<evidence type="ECO:0000256" key="1">
    <source>
        <dbReference type="SAM" id="MobiDB-lite"/>
    </source>
</evidence>
<dbReference type="Proteomes" id="UP000007015">
    <property type="component" value="Chromosome 5"/>
</dbReference>
<protein>
    <submittedName>
        <fullName evidence="2">Uncharacterized protein</fullName>
    </submittedName>
</protein>
<name>B8B040_ORYSI</name>
<evidence type="ECO:0000313" key="2">
    <source>
        <dbReference type="EMBL" id="EEC78866.1"/>
    </source>
</evidence>
<organism evidence="2 3">
    <name type="scientific">Oryza sativa subsp. indica</name>
    <name type="common">Rice</name>
    <dbReference type="NCBI Taxonomy" id="39946"/>
    <lineage>
        <taxon>Eukaryota</taxon>
        <taxon>Viridiplantae</taxon>
        <taxon>Streptophyta</taxon>
        <taxon>Embryophyta</taxon>
        <taxon>Tracheophyta</taxon>
        <taxon>Spermatophyta</taxon>
        <taxon>Magnoliopsida</taxon>
        <taxon>Liliopsida</taxon>
        <taxon>Poales</taxon>
        <taxon>Poaceae</taxon>
        <taxon>BOP clade</taxon>
        <taxon>Oryzoideae</taxon>
        <taxon>Oryzeae</taxon>
        <taxon>Oryzinae</taxon>
        <taxon>Oryza</taxon>
        <taxon>Oryza sativa</taxon>
    </lineage>
</organism>
<keyword evidence="3" id="KW-1185">Reference proteome</keyword>
<accession>B8B040</accession>
<reference evidence="2 3" key="1">
    <citation type="journal article" date="2005" name="PLoS Biol.">
        <title>The genomes of Oryza sativa: a history of duplications.</title>
        <authorList>
            <person name="Yu J."/>
            <person name="Wang J."/>
            <person name="Lin W."/>
            <person name="Li S."/>
            <person name="Li H."/>
            <person name="Zhou J."/>
            <person name="Ni P."/>
            <person name="Dong W."/>
            <person name="Hu S."/>
            <person name="Zeng C."/>
            <person name="Zhang J."/>
            <person name="Zhang Y."/>
            <person name="Li R."/>
            <person name="Xu Z."/>
            <person name="Li S."/>
            <person name="Li X."/>
            <person name="Zheng H."/>
            <person name="Cong L."/>
            <person name="Lin L."/>
            <person name="Yin J."/>
            <person name="Geng J."/>
            <person name="Li G."/>
            <person name="Shi J."/>
            <person name="Liu J."/>
            <person name="Lv H."/>
            <person name="Li J."/>
            <person name="Wang J."/>
            <person name="Deng Y."/>
            <person name="Ran L."/>
            <person name="Shi X."/>
            <person name="Wang X."/>
            <person name="Wu Q."/>
            <person name="Li C."/>
            <person name="Ren X."/>
            <person name="Wang J."/>
            <person name="Wang X."/>
            <person name="Li D."/>
            <person name="Liu D."/>
            <person name="Zhang X."/>
            <person name="Ji Z."/>
            <person name="Zhao W."/>
            <person name="Sun Y."/>
            <person name="Zhang Z."/>
            <person name="Bao J."/>
            <person name="Han Y."/>
            <person name="Dong L."/>
            <person name="Ji J."/>
            <person name="Chen P."/>
            <person name="Wu S."/>
            <person name="Liu J."/>
            <person name="Xiao Y."/>
            <person name="Bu D."/>
            <person name="Tan J."/>
            <person name="Yang L."/>
            <person name="Ye C."/>
            <person name="Zhang J."/>
            <person name="Xu J."/>
            <person name="Zhou Y."/>
            <person name="Yu Y."/>
            <person name="Zhang B."/>
            <person name="Zhuang S."/>
            <person name="Wei H."/>
            <person name="Liu B."/>
            <person name="Lei M."/>
            <person name="Yu H."/>
            <person name="Li Y."/>
            <person name="Xu H."/>
            <person name="Wei S."/>
            <person name="He X."/>
            <person name="Fang L."/>
            <person name="Zhang Z."/>
            <person name="Zhang Y."/>
            <person name="Huang X."/>
            <person name="Su Z."/>
            <person name="Tong W."/>
            <person name="Li J."/>
            <person name="Tong Z."/>
            <person name="Li S."/>
            <person name="Ye J."/>
            <person name="Wang L."/>
            <person name="Fang L."/>
            <person name="Lei T."/>
            <person name="Chen C."/>
            <person name="Chen H."/>
            <person name="Xu Z."/>
            <person name="Li H."/>
            <person name="Huang H."/>
            <person name="Zhang F."/>
            <person name="Xu H."/>
            <person name="Li N."/>
            <person name="Zhao C."/>
            <person name="Li S."/>
            <person name="Dong L."/>
            <person name="Huang Y."/>
            <person name="Li L."/>
            <person name="Xi Y."/>
            <person name="Qi Q."/>
            <person name="Li W."/>
            <person name="Zhang B."/>
            <person name="Hu W."/>
            <person name="Zhang Y."/>
            <person name="Tian X."/>
            <person name="Jiao Y."/>
            <person name="Liang X."/>
            <person name="Jin J."/>
            <person name="Gao L."/>
            <person name="Zheng W."/>
            <person name="Hao B."/>
            <person name="Liu S."/>
            <person name="Wang W."/>
            <person name="Yuan L."/>
            <person name="Cao M."/>
            <person name="McDermott J."/>
            <person name="Samudrala R."/>
            <person name="Wang J."/>
            <person name="Wong G.K."/>
            <person name="Yang H."/>
        </authorList>
    </citation>
    <scope>NUCLEOTIDE SEQUENCE [LARGE SCALE GENOMIC DNA]</scope>
    <source>
        <strain evidence="3">cv. 93-11</strain>
    </source>
</reference>
<feature type="compositionally biased region" description="Low complexity" evidence="1">
    <location>
        <begin position="1"/>
        <end position="12"/>
    </location>
</feature>
<proteinExistence type="predicted"/>
<feature type="region of interest" description="Disordered" evidence="1">
    <location>
        <begin position="1"/>
        <end position="37"/>
    </location>
</feature>
<dbReference type="HOGENOM" id="CLU_2227644_0_0_1"/>